<dbReference type="GO" id="GO:0006508">
    <property type="term" value="P:proteolysis"/>
    <property type="evidence" value="ECO:0007669"/>
    <property type="project" value="UniProtKB-KW"/>
</dbReference>
<dbReference type="PANTHER" id="PTHR14218">
    <property type="entry name" value="PROTEASE S8 TRIPEPTIDYL PEPTIDASE I CLN2"/>
    <property type="match status" value="1"/>
</dbReference>
<proteinExistence type="predicted"/>
<dbReference type="PANTHER" id="PTHR14218:SF15">
    <property type="entry name" value="TRIPEPTIDYL-PEPTIDASE 1"/>
    <property type="match status" value="1"/>
</dbReference>
<evidence type="ECO:0000256" key="7">
    <source>
        <dbReference type="ARBA" id="ARBA00023145"/>
    </source>
</evidence>
<keyword evidence="2 11" id="KW-0645">Protease</keyword>
<dbReference type="SUPFAM" id="SSF52743">
    <property type="entry name" value="Subtilisin-like"/>
    <property type="match status" value="1"/>
</dbReference>
<dbReference type="Pfam" id="PF09286">
    <property type="entry name" value="Pro-kuma_activ"/>
    <property type="match status" value="1"/>
</dbReference>
<keyword evidence="9" id="KW-0732">Signal</keyword>
<dbReference type="CDD" id="cd04056">
    <property type="entry name" value="Peptidases_S53"/>
    <property type="match status" value="1"/>
</dbReference>
<protein>
    <submittedName>
        <fullName evidence="11">Subtilase family serine protease</fullName>
    </submittedName>
</protein>
<gene>
    <name evidence="11" type="ORF">FHR36_006878</name>
</gene>
<feature type="domain" description="Peptidase S53" evidence="10">
    <location>
        <begin position="250"/>
        <end position="668"/>
    </location>
</feature>
<dbReference type="Gene3D" id="3.40.50.200">
    <property type="entry name" value="Peptidase S8/S53 domain"/>
    <property type="match status" value="1"/>
</dbReference>
<keyword evidence="12" id="KW-1185">Reference proteome</keyword>
<dbReference type="PRINTS" id="PR00723">
    <property type="entry name" value="SUBTILISIN"/>
</dbReference>
<evidence type="ECO:0000256" key="3">
    <source>
        <dbReference type="ARBA" id="ARBA00022723"/>
    </source>
</evidence>
<evidence type="ECO:0000256" key="1">
    <source>
        <dbReference type="ARBA" id="ARBA00001913"/>
    </source>
</evidence>
<keyword evidence="7" id="KW-0865">Zymogen</keyword>
<organism evidence="11 12">
    <name type="scientific">Kitasatospora paracochleata</name>
    <dbReference type="NCBI Taxonomy" id="58354"/>
    <lineage>
        <taxon>Bacteria</taxon>
        <taxon>Bacillati</taxon>
        <taxon>Actinomycetota</taxon>
        <taxon>Actinomycetes</taxon>
        <taxon>Kitasatosporales</taxon>
        <taxon>Streptomycetaceae</taxon>
        <taxon>Kitasatospora</taxon>
    </lineage>
</organism>
<dbReference type="PROSITE" id="PS51695">
    <property type="entry name" value="SEDOLISIN"/>
    <property type="match status" value="1"/>
</dbReference>
<accession>A0ABT1J980</accession>
<name>A0ABT1J980_9ACTN</name>
<dbReference type="Proteomes" id="UP001206483">
    <property type="component" value="Unassembled WGS sequence"/>
</dbReference>
<dbReference type="InterPro" id="IPR023828">
    <property type="entry name" value="Peptidase_S8_Ser-AS"/>
</dbReference>
<dbReference type="InterPro" id="IPR030400">
    <property type="entry name" value="Sedolisin_dom"/>
</dbReference>
<dbReference type="SUPFAM" id="SSF54897">
    <property type="entry name" value="Protease propeptides/inhibitors"/>
    <property type="match status" value="1"/>
</dbReference>
<evidence type="ECO:0000313" key="11">
    <source>
        <dbReference type="EMBL" id="MCP2313679.1"/>
    </source>
</evidence>
<evidence type="ECO:0000256" key="4">
    <source>
        <dbReference type="ARBA" id="ARBA00022801"/>
    </source>
</evidence>
<evidence type="ECO:0000313" key="12">
    <source>
        <dbReference type="Proteomes" id="UP001206483"/>
    </source>
</evidence>
<comment type="caution">
    <text evidence="11">The sequence shown here is derived from an EMBL/GenBank/DDBJ whole genome shotgun (WGS) entry which is preliminary data.</text>
</comment>
<feature type="signal peptide" evidence="9">
    <location>
        <begin position="1"/>
        <end position="24"/>
    </location>
</feature>
<evidence type="ECO:0000256" key="2">
    <source>
        <dbReference type="ARBA" id="ARBA00022670"/>
    </source>
</evidence>
<keyword evidence="5" id="KW-0720">Serine protease</keyword>
<evidence type="ECO:0000256" key="5">
    <source>
        <dbReference type="ARBA" id="ARBA00022825"/>
    </source>
</evidence>
<dbReference type="RefSeq" id="WP_253803742.1">
    <property type="nucleotide sequence ID" value="NZ_BAAAUB010000089.1"/>
</dbReference>
<evidence type="ECO:0000256" key="6">
    <source>
        <dbReference type="ARBA" id="ARBA00022837"/>
    </source>
</evidence>
<keyword evidence="3" id="KW-0479">Metal-binding</keyword>
<feature type="region of interest" description="Disordered" evidence="8">
    <location>
        <begin position="188"/>
        <end position="215"/>
    </location>
</feature>
<dbReference type="EMBL" id="JAMZDX010000007">
    <property type="protein sequence ID" value="MCP2313679.1"/>
    <property type="molecule type" value="Genomic_DNA"/>
</dbReference>
<keyword evidence="4" id="KW-0378">Hydrolase</keyword>
<dbReference type="InterPro" id="IPR000209">
    <property type="entry name" value="Peptidase_S8/S53_dom"/>
</dbReference>
<dbReference type="SMART" id="SM00944">
    <property type="entry name" value="Pro-kuma_activ"/>
    <property type="match status" value="1"/>
</dbReference>
<reference evidence="11 12" key="1">
    <citation type="submission" date="2022-06" db="EMBL/GenBank/DDBJ databases">
        <title>Sequencing the genomes of 1000 actinobacteria strains.</title>
        <authorList>
            <person name="Klenk H.-P."/>
        </authorList>
    </citation>
    <scope>NUCLEOTIDE SEQUENCE [LARGE SCALE GENOMIC DNA]</scope>
    <source>
        <strain evidence="11 12">DSM 41656</strain>
    </source>
</reference>
<dbReference type="GO" id="GO:0008233">
    <property type="term" value="F:peptidase activity"/>
    <property type="evidence" value="ECO:0007669"/>
    <property type="project" value="UniProtKB-KW"/>
</dbReference>
<dbReference type="CDD" id="cd11377">
    <property type="entry name" value="Pro-peptidase_S53"/>
    <property type="match status" value="1"/>
</dbReference>
<evidence type="ECO:0000256" key="9">
    <source>
        <dbReference type="SAM" id="SignalP"/>
    </source>
</evidence>
<feature type="region of interest" description="Disordered" evidence="8">
    <location>
        <begin position="30"/>
        <end position="57"/>
    </location>
</feature>
<dbReference type="InterPro" id="IPR050819">
    <property type="entry name" value="Tripeptidyl-peptidase_I"/>
</dbReference>
<evidence type="ECO:0000256" key="8">
    <source>
        <dbReference type="SAM" id="MobiDB-lite"/>
    </source>
</evidence>
<feature type="chain" id="PRO_5047293382" evidence="9">
    <location>
        <begin position="25"/>
        <end position="675"/>
    </location>
</feature>
<keyword evidence="6" id="KW-0106">Calcium</keyword>
<evidence type="ECO:0000259" key="10">
    <source>
        <dbReference type="PROSITE" id="PS51695"/>
    </source>
</evidence>
<dbReference type="InterPro" id="IPR015500">
    <property type="entry name" value="Peptidase_S8_subtilisin-rel"/>
</dbReference>
<dbReference type="InterPro" id="IPR015366">
    <property type="entry name" value="S53_propep"/>
</dbReference>
<dbReference type="InterPro" id="IPR036852">
    <property type="entry name" value="Peptidase_S8/S53_dom_sf"/>
</dbReference>
<comment type="cofactor">
    <cofactor evidence="1">
        <name>Ca(2+)</name>
        <dbReference type="ChEBI" id="CHEBI:29108"/>
    </cofactor>
</comment>
<sequence>MTRRHRLLAAAVAAPLIALSLATAAPVQAASSPDSRRVLPGTHPAWAEPSADQGPVQSAAPVSVRIYLAGRDQAGLEAFARAVSDPHSDQYRQYLTPEELKERFGTSPEQVAAVRGWLASTGLTVTGETEHYLVASGTAEQAQQAFGVQLHSFRRGAETYQAPDADASVPSDVAGAVLAVYGLNTAPHQVHHGGGEGRPGAAAGPARRDTLPGPASAFVNSGPFSDYYGSNPATGTPPAYGQVQPYALHGYDGAHLRSAYGAAATGLTGEGVTVAIIDAYDSPTLGDDVTTYAAAHGDAPYGKDQLLRYDPLMWTHTQAPSDADPTGCGAQGWYGEQTLDVEAVHAVAPSAAIRYVGATSCQDPDMIDALQRVVDAHLADIVSNSWGEAESDSDPALDPVYGQIFRSGAAQGIGFYFSSGDDGDDEAATGKKQTDMPASLDWATAVGGTSLGLDRDAAYSFETGWGTHKAALAADGQSWVNFPGPFTSGAGGGTSARVPQPAYQRKVVPTSLSGANGGRNRVVPDIAAVADPNTGFLVGQTQTFPDGTVRYSEYRIGGTSLAAPVIAGLQALAQQAAGCALGFANPAIYDRFGSSSYHDVTDHPFGPDVELAEVRVDFVNGVNAADGTATSIRSLGKDSSLHAVPGYDDVTGVGTPTADYLTSYADDHRARPQQH</sequence>
<dbReference type="Pfam" id="PF00082">
    <property type="entry name" value="Peptidase_S8"/>
    <property type="match status" value="1"/>
</dbReference>
<dbReference type="PROSITE" id="PS00138">
    <property type="entry name" value="SUBTILASE_SER"/>
    <property type="match status" value="1"/>
</dbReference>